<dbReference type="PANTHER" id="PTHR10328">
    <property type="entry name" value="PROTEIN MAX MYC-ASSOCIATED FACTOR X"/>
    <property type="match status" value="1"/>
</dbReference>
<feature type="compositionally biased region" description="Low complexity" evidence="6">
    <location>
        <begin position="357"/>
        <end position="373"/>
    </location>
</feature>
<evidence type="ECO:0000256" key="2">
    <source>
        <dbReference type="ARBA" id="ARBA00023125"/>
    </source>
</evidence>
<evidence type="ECO:0000256" key="3">
    <source>
        <dbReference type="ARBA" id="ARBA00023159"/>
    </source>
</evidence>
<keyword evidence="2" id="KW-0238">DNA-binding</keyword>
<sequence>MAMTLPIAIPATPSAGNSSSDESAHLSPNNVQTLALPADQVNIGQQLQHPGGSQMKRKPSRRANTAERRATHNAVERQRRETLNGRFLDLAALLPNLSQIRRPSKSSIVNSSIAHIHASRRHRLLASRELRLVKLESDALRRELNEWRDRAGLPRVEEPVRGEGFAMVLSGEVEVLAAVIDEEDEGYDGDDYGDDYNGAANTQAAEEAEDLRMSQSAAAQMLKNANSNPFAHNLPSNNNNHMHGHISNNRPRSGPMIASSPTGVSFENPAMASLYEPSHGPYSAQFMQQGMGGDDSKFAAWNAQLYSALGNSHPSLQAQQRALFTPPASAMSSAPPSSAGSGGINPFSDPEMLASFHRQQQVLAMQQQQAHAHMYGSPPDRDDASSVGSAVSGRRQRERSGSASGHSGYGSPQHGSPLGHYELGTGVEHSDYGMPKRYAGALQINTSVNGQWAGRGGESAVDGMGGNMKQMLSPPISVGGGGNGNGFAMMMM</sequence>
<dbReference type="Gene3D" id="4.10.280.10">
    <property type="entry name" value="Helix-loop-helix DNA-binding domain"/>
    <property type="match status" value="1"/>
</dbReference>
<evidence type="ECO:0000313" key="9">
    <source>
        <dbReference type="Proteomes" id="UP000076532"/>
    </source>
</evidence>
<gene>
    <name evidence="8" type="ORF">FIBSPDRAFT_778964</name>
</gene>
<dbReference type="CDD" id="cd00083">
    <property type="entry name" value="bHLH_SF"/>
    <property type="match status" value="1"/>
</dbReference>
<dbReference type="InterPro" id="IPR011598">
    <property type="entry name" value="bHLH_dom"/>
</dbReference>
<feature type="compositionally biased region" description="Basic and acidic residues" evidence="6">
    <location>
        <begin position="64"/>
        <end position="75"/>
    </location>
</feature>
<evidence type="ECO:0000256" key="4">
    <source>
        <dbReference type="ARBA" id="ARBA00023163"/>
    </source>
</evidence>
<evidence type="ECO:0000256" key="1">
    <source>
        <dbReference type="ARBA" id="ARBA00023015"/>
    </source>
</evidence>
<feature type="domain" description="BHLH" evidence="7">
    <location>
        <begin position="67"/>
        <end position="119"/>
    </location>
</feature>
<evidence type="ECO:0000256" key="5">
    <source>
        <dbReference type="ARBA" id="ARBA00023242"/>
    </source>
</evidence>
<keyword evidence="3" id="KW-0010">Activator</keyword>
<dbReference type="GO" id="GO:0046983">
    <property type="term" value="F:protein dimerization activity"/>
    <property type="evidence" value="ECO:0007669"/>
    <property type="project" value="InterPro"/>
</dbReference>
<dbReference type="EMBL" id="KV417500">
    <property type="protein sequence ID" value="KZP29086.1"/>
    <property type="molecule type" value="Genomic_DNA"/>
</dbReference>
<feature type="compositionally biased region" description="Low complexity" evidence="6">
    <location>
        <begin position="326"/>
        <end position="339"/>
    </location>
</feature>
<organism evidence="8 9">
    <name type="scientific">Athelia psychrophila</name>
    <dbReference type="NCBI Taxonomy" id="1759441"/>
    <lineage>
        <taxon>Eukaryota</taxon>
        <taxon>Fungi</taxon>
        <taxon>Dikarya</taxon>
        <taxon>Basidiomycota</taxon>
        <taxon>Agaricomycotina</taxon>
        <taxon>Agaricomycetes</taxon>
        <taxon>Agaricomycetidae</taxon>
        <taxon>Atheliales</taxon>
        <taxon>Atheliaceae</taxon>
        <taxon>Athelia</taxon>
    </lineage>
</organism>
<reference evidence="8 9" key="1">
    <citation type="journal article" date="2016" name="Mol. Biol. Evol.">
        <title>Comparative Genomics of Early-Diverging Mushroom-Forming Fungi Provides Insights into the Origins of Lignocellulose Decay Capabilities.</title>
        <authorList>
            <person name="Nagy L.G."/>
            <person name="Riley R."/>
            <person name="Tritt A."/>
            <person name="Adam C."/>
            <person name="Daum C."/>
            <person name="Floudas D."/>
            <person name="Sun H."/>
            <person name="Yadav J.S."/>
            <person name="Pangilinan J."/>
            <person name="Larsson K.H."/>
            <person name="Matsuura K."/>
            <person name="Barry K."/>
            <person name="Labutti K."/>
            <person name="Kuo R."/>
            <person name="Ohm R.A."/>
            <person name="Bhattacharya S.S."/>
            <person name="Shirouzu T."/>
            <person name="Yoshinaga Y."/>
            <person name="Martin F.M."/>
            <person name="Grigoriev I.V."/>
            <person name="Hibbett D.S."/>
        </authorList>
    </citation>
    <scope>NUCLEOTIDE SEQUENCE [LARGE SCALE GENOMIC DNA]</scope>
    <source>
        <strain evidence="8 9">CBS 109695</strain>
    </source>
</reference>
<dbReference type="OrthoDB" id="8964853at2759"/>
<keyword evidence="9" id="KW-1185">Reference proteome</keyword>
<dbReference type="InterPro" id="IPR036638">
    <property type="entry name" value="HLH_DNA-bd_sf"/>
</dbReference>
<keyword evidence="5" id="KW-0539">Nucleus</keyword>
<dbReference type="GO" id="GO:0003700">
    <property type="term" value="F:DNA-binding transcription factor activity"/>
    <property type="evidence" value="ECO:0007669"/>
    <property type="project" value="TreeGrafter"/>
</dbReference>
<dbReference type="PANTHER" id="PTHR10328:SF3">
    <property type="entry name" value="PROTEIN MAX"/>
    <property type="match status" value="1"/>
</dbReference>
<dbReference type="Pfam" id="PF00010">
    <property type="entry name" value="HLH"/>
    <property type="match status" value="1"/>
</dbReference>
<dbReference type="GO" id="GO:0090575">
    <property type="term" value="C:RNA polymerase II transcription regulator complex"/>
    <property type="evidence" value="ECO:0007669"/>
    <property type="project" value="TreeGrafter"/>
</dbReference>
<name>A0A166S700_9AGAM</name>
<dbReference type="GO" id="GO:0003677">
    <property type="term" value="F:DNA binding"/>
    <property type="evidence" value="ECO:0007669"/>
    <property type="project" value="UniProtKB-KW"/>
</dbReference>
<keyword evidence="1" id="KW-0805">Transcription regulation</keyword>
<feature type="compositionally biased region" description="Low complexity" evidence="6">
    <location>
        <begin position="401"/>
        <end position="411"/>
    </location>
</feature>
<dbReference type="GO" id="GO:0045944">
    <property type="term" value="P:positive regulation of transcription by RNA polymerase II"/>
    <property type="evidence" value="ECO:0007669"/>
    <property type="project" value="TreeGrafter"/>
</dbReference>
<accession>A0A166S700</accession>
<evidence type="ECO:0000256" key="6">
    <source>
        <dbReference type="SAM" id="MobiDB-lite"/>
    </source>
</evidence>
<evidence type="ECO:0000313" key="8">
    <source>
        <dbReference type="EMBL" id="KZP29086.1"/>
    </source>
</evidence>
<feature type="region of interest" description="Disordered" evidence="6">
    <location>
        <begin position="326"/>
        <end position="427"/>
    </location>
</feature>
<dbReference type="SUPFAM" id="SSF47459">
    <property type="entry name" value="HLH, helix-loop-helix DNA-binding domain"/>
    <property type="match status" value="1"/>
</dbReference>
<protein>
    <recommendedName>
        <fullName evidence="7">BHLH domain-containing protein</fullName>
    </recommendedName>
</protein>
<dbReference type="AlphaFoldDB" id="A0A166S700"/>
<dbReference type="PROSITE" id="PS50888">
    <property type="entry name" value="BHLH"/>
    <property type="match status" value="1"/>
</dbReference>
<dbReference type="SMART" id="SM00353">
    <property type="entry name" value="HLH"/>
    <property type="match status" value="1"/>
</dbReference>
<feature type="region of interest" description="Disordered" evidence="6">
    <location>
        <begin position="1"/>
        <end position="26"/>
    </location>
</feature>
<feature type="region of interest" description="Disordered" evidence="6">
    <location>
        <begin position="47"/>
        <end position="75"/>
    </location>
</feature>
<keyword evidence="4" id="KW-0804">Transcription</keyword>
<feature type="compositionally biased region" description="Polar residues" evidence="6">
    <location>
        <begin position="14"/>
        <end position="26"/>
    </location>
</feature>
<evidence type="ECO:0000259" key="7">
    <source>
        <dbReference type="PROSITE" id="PS50888"/>
    </source>
</evidence>
<dbReference type="STRING" id="436010.A0A166S700"/>
<proteinExistence type="predicted"/>
<dbReference type="Proteomes" id="UP000076532">
    <property type="component" value="Unassembled WGS sequence"/>
</dbReference>